<dbReference type="InterPro" id="IPR002625">
    <property type="entry name" value="Smr_dom"/>
</dbReference>
<evidence type="ECO:0000313" key="3">
    <source>
        <dbReference type="EMBL" id="NYT49269.1"/>
    </source>
</evidence>
<dbReference type="Proteomes" id="UP000559809">
    <property type="component" value="Unassembled WGS sequence"/>
</dbReference>
<dbReference type="PANTHER" id="PTHR35562:SF2">
    <property type="entry name" value="DNA ENDONUCLEASE SMRA-RELATED"/>
    <property type="match status" value="1"/>
</dbReference>
<feature type="region of interest" description="Disordered" evidence="1">
    <location>
        <begin position="108"/>
        <end position="136"/>
    </location>
</feature>
<protein>
    <submittedName>
        <fullName evidence="3">Smr/MutS family protein</fullName>
    </submittedName>
</protein>
<dbReference type="SMART" id="SM00463">
    <property type="entry name" value="SMR"/>
    <property type="match status" value="1"/>
</dbReference>
<sequence>MPANKGGRDPGGATGRGLADLKRLRKEAEAARAAARSRKEPAGALPRAGRGPSARRGGDPETLPQEDAELFRRAVKSVIRLKRSDRAVLPPVPLAPAALLAERRARAMGRDAPPAPRISDQYSPPGIERDDSSYLRPGCGPDLLRDLRRGKWPIGASLDLHGSTLDEARERLDRFLQSCRLHQLRCVRIVHGKGYGSKDGEPVLRQTIRRWLSQLEAVQAYVECSEQDGGAGAVQVLLQK</sequence>
<dbReference type="InterPro" id="IPR036063">
    <property type="entry name" value="Smr_dom_sf"/>
</dbReference>
<dbReference type="SUPFAM" id="SSF160443">
    <property type="entry name" value="SMR domain-like"/>
    <property type="match status" value="1"/>
</dbReference>
<keyword evidence="4" id="KW-1185">Reference proteome</keyword>
<organism evidence="3 4">
    <name type="scientific">Parapusillimonas granuli</name>
    <dbReference type="NCBI Taxonomy" id="380911"/>
    <lineage>
        <taxon>Bacteria</taxon>
        <taxon>Pseudomonadati</taxon>
        <taxon>Pseudomonadota</taxon>
        <taxon>Betaproteobacteria</taxon>
        <taxon>Burkholderiales</taxon>
        <taxon>Alcaligenaceae</taxon>
        <taxon>Parapusillimonas</taxon>
    </lineage>
</organism>
<dbReference type="AlphaFoldDB" id="A0A853FYX0"/>
<feature type="domain" description="Smr" evidence="2">
    <location>
        <begin position="158"/>
        <end position="239"/>
    </location>
</feature>
<reference evidence="3 4" key="1">
    <citation type="submission" date="2020-07" db="EMBL/GenBank/DDBJ databases">
        <title>Taxonomic revisions and descriptions of new bacterial species based on genomic comparisons in the high-G+C-content subgroup of the family Alcaligenaceae.</title>
        <authorList>
            <person name="Szabo A."/>
            <person name="Felfoldi T."/>
        </authorList>
    </citation>
    <scope>NUCLEOTIDE SEQUENCE [LARGE SCALE GENOMIC DNA]</scope>
    <source>
        <strain evidence="3 4">LMG 24012</strain>
    </source>
</reference>
<name>A0A853FYX0_9BURK</name>
<accession>A0A853FYX0</accession>
<dbReference type="Pfam" id="PF01713">
    <property type="entry name" value="Smr"/>
    <property type="match status" value="1"/>
</dbReference>
<feature type="region of interest" description="Disordered" evidence="1">
    <location>
        <begin position="25"/>
        <end position="68"/>
    </location>
</feature>
<dbReference type="RefSeq" id="WP_180154576.1">
    <property type="nucleotide sequence ID" value="NZ_JACCEM010000004.1"/>
</dbReference>
<dbReference type="EMBL" id="JACCEM010000004">
    <property type="protein sequence ID" value="NYT49269.1"/>
    <property type="molecule type" value="Genomic_DNA"/>
</dbReference>
<gene>
    <name evidence="3" type="ORF">H0A72_08095</name>
</gene>
<comment type="caution">
    <text evidence="3">The sequence shown here is derived from an EMBL/GenBank/DDBJ whole genome shotgun (WGS) entry which is preliminary data.</text>
</comment>
<dbReference type="Gene3D" id="3.30.1370.110">
    <property type="match status" value="1"/>
</dbReference>
<proteinExistence type="predicted"/>
<evidence type="ECO:0000256" key="1">
    <source>
        <dbReference type="SAM" id="MobiDB-lite"/>
    </source>
</evidence>
<dbReference type="PANTHER" id="PTHR35562">
    <property type="entry name" value="DNA ENDONUCLEASE SMRA-RELATED"/>
    <property type="match status" value="1"/>
</dbReference>
<evidence type="ECO:0000313" key="4">
    <source>
        <dbReference type="Proteomes" id="UP000559809"/>
    </source>
</evidence>
<feature type="compositionally biased region" description="Low complexity" evidence="1">
    <location>
        <begin position="42"/>
        <end position="55"/>
    </location>
</feature>
<evidence type="ECO:0000259" key="2">
    <source>
        <dbReference type="PROSITE" id="PS50828"/>
    </source>
</evidence>
<dbReference type="PROSITE" id="PS50828">
    <property type="entry name" value="SMR"/>
    <property type="match status" value="1"/>
</dbReference>